<evidence type="ECO:0000256" key="1">
    <source>
        <dbReference type="SAM" id="MobiDB-lite"/>
    </source>
</evidence>
<dbReference type="PROSITE" id="PS51257">
    <property type="entry name" value="PROKAR_LIPOPROTEIN"/>
    <property type="match status" value="1"/>
</dbReference>
<accession>A0A939G8N2</accession>
<evidence type="ECO:0000313" key="4">
    <source>
        <dbReference type="Proteomes" id="UP000664795"/>
    </source>
</evidence>
<dbReference type="AlphaFoldDB" id="A0A939G8N2"/>
<organism evidence="3 4">
    <name type="scientific">Fibrella aquatilis</name>
    <dbReference type="NCBI Taxonomy" id="2817059"/>
    <lineage>
        <taxon>Bacteria</taxon>
        <taxon>Pseudomonadati</taxon>
        <taxon>Bacteroidota</taxon>
        <taxon>Cytophagia</taxon>
        <taxon>Cytophagales</taxon>
        <taxon>Spirosomataceae</taxon>
        <taxon>Fibrella</taxon>
    </lineage>
</organism>
<gene>
    <name evidence="3" type="ORF">J2I48_22950</name>
</gene>
<proteinExistence type="predicted"/>
<feature type="region of interest" description="Disordered" evidence="1">
    <location>
        <begin position="96"/>
        <end position="115"/>
    </location>
</feature>
<sequence>MKPNRLLSAFAALLLLIALSSCGPSFIGVRTGPHFGPGPWVGGGAWAGPGMWGPRVFRGPSPWLGLHRPPVIINRHFYGAPRYGYNNRSFGSPYGGGYGGNRPGPGYGGGSRGPR</sequence>
<evidence type="ECO:0000256" key="2">
    <source>
        <dbReference type="SAM" id="SignalP"/>
    </source>
</evidence>
<evidence type="ECO:0008006" key="5">
    <source>
        <dbReference type="Google" id="ProtNLM"/>
    </source>
</evidence>
<name>A0A939G8N2_9BACT</name>
<dbReference type="EMBL" id="JAFMYU010000024">
    <property type="protein sequence ID" value="MBO0933886.1"/>
    <property type="molecule type" value="Genomic_DNA"/>
</dbReference>
<protein>
    <recommendedName>
        <fullName evidence="5">Lipoprotein</fullName>
    </recommendedName>
</protein>
<keyword evidence="4" id="KW-1185">Reference proteome</keyword>
<evidence type="ECO:0000313" key="3">
    <source>
        <dbReference type="EMBL" id="MBO0933886.1"/>
    </source>
</evidence>
<feature type="chain" id="PRO_5037059236" description="Lipoprotein" evidence="2">
    <location>
        <begin position="28"/>
        <end position="115"/>
    </location>
</feature>
<keyword evidence="2" id="KW-0732">Signal</keyword>
<comment type="caution">
    <text evidence="3">The sequence shown here is derived from an EMBL/GenBank/DDBJ whole genome shotgun (WGS) entry which is preliminary data.</text>
</comment>
<feature type="signal peptide" evidence="2">
    <location>
        <begin position="1"/>
        <end position="27"/>
    </location>
</feature>
<dbReference type="Proteomes" id="UP000664795">
    <property type="component" value="Unassembled WGS sequence"/>
</dbReference>
<dbReference type="RefSeq" id="WP_207337852.1">
    <property type="nucleotide sequence ID" value="NZ_JAFMYU010000024.1"/>
</dbReference>
<reference evidence="3 4" key="1">
    <citation type="submission" date="2021-03" db="EMBL/GenBank/DDBJ databases">
        <title>Fibrella sp. HMF5036 genome sequencing and assembly.</title>
        <authorList>
            <person name="Kang H."/>
            <person name="Kim H."/>
            <person name="Bae S."/>
            <person name="Joh K."/>
        </authorList>
    </citation>
    <scope>NUCLEOTIDE SEQUENCE [LARGE SCALE GENOMIC DNA]</scope>
    <source>
        <strain evidence="3 4">HMF5036</strain>
    </source>
</reference>